<dbReference type="EMBL" id="CP007142">
    <property type="protein sequence ID" value="AJQ92907.1"/>
    <property type="molecule type" value="Genomic_DNA"/>
</dbReference>
<dbReference type="SUPFAM" id="SSF52172">
    <property type="entry name" value="CheY-like"/>
    <property type="match status" value="1"/>
</dbReference>
<evidence type="ECO:0000256" key="2">
    <source>
        <dbReference type="ARBA" id="ARBA00023012"/>
    </source>
</evidence>
<evidence type="ECO:0000256" key="3">
    <source>
        <dbReference type="ARBA" id="ARBA00023015"/>
    </source>
</evidence>
<dbReference type="InterPro" id="IPR011006">
    <property type="entry name" value="CheY-like_superfamily"/>
</dbReference>
<evidence type="ECO:0000256" key="5">
    <source>
        <dbReference type="ARBA" id="ARBA00023163"/>
    </source>
</evidence>
<dbReference type="InterPro" id="IPR039420">
    <property type="entry name" value="WalR-like"/>
</dbReference>
<dbReference type="PATRIC" id="fig|1445510.3.peg.841"/>
<keyword evidence="5" id="KW-0804">Transcription</keyword>
<name>A0A0C5VED8_9GAMM</name>
<dbReference type="GO" id="GO:0006355">
    <property type="term" value="P:regulation of DNA-templated transcription"/>
    <property type="evidence" value="ECO:0007669"/>
    <property type="project" value="InterPro"/>
</dbReference>
<keyword evidence="9" id="KW-1185">Reference proteome</keyword>
<dbReference type="Gene3D" id="1.10.10.10">
    <property type="entry name" value="Winged helix-like DNA-binding domain superfamily/Winged helix DNA-binding domain"/>
    <property type="match status" value="1"/>
</dbReference>
<dbReference type="Pfam" id="PF00072">
    <property type="entry name" value="Response_reg"/>
    <property type="match status" value="1"/>
</dbReference>
<dbReference type="KEGG" id="gsn:YC6258_00857"/>
<dbReference type="InterPro" id="IPR001789">
    <property type="entry name" value="Sig_transdc_resp-reg_receiver"/>
</dbReference>
<keyword evidence="4 8" id="KW-0238">DNA-binding</keyword>
<reference evidence="8 9" key="1">
    <citation type="submission" date="2014-01" db="EMBL/GenBank/DDBJ databases">
        <title>Full genme sequencing of cellulolytic bacterium Gynuella sunshinyii YC6258T gen. nov., sp. nov.</title>
        <authorList>
            <person name="Khan H."/>
            <person name="Chung E.J."/>
            <person name="Chung Y.R."/>
        </authorList>
    </citation>
    <scope>NUCLEOTIDE SEQUENCE [LARGE SCALE GENOMIC DNA]</scope>
    <source>
        <strain evidence="8 9">YC6258</strain>
    </source>
</reference>
<evidence type="ECO:0000313" key="9">
    <source>
        <dbReference type="Proteomes" id="UP000032266"/>
    </source>
</evidence>
<evidence type="ECO:0000313" key="8">
    <source>
        <dbReference type="EMBL" id="AJQ92907.1"/>
    </source>
</evidence>
<evidence type="ECO:0000256" key="1">
    <source>
        <dbReference type="ARBA" id="ARBA00022553"/>
    </source>
</evidence>
<dbReference type="STRING" id="1445510.YC6258_00857"/>
<evidence type="ECO:0000256" key="4">
    <source>
        <dbReference type="ARBA" id="ARBA00023125"/>
    </source>
</evidence>
<dbReference type="GO" id="GO:0000156">
    <property type="term" value="F:phosphorelay response regulator activity"/>
    <property type="evidence" value="ECO:0007669"/>
    <property type="project" value="TreeGrafter"/>
</dbReference>
<dbReference type="OrthoDB" id="5699396at2"/>
<dbReference type="SUPFAM" id="SSF46894">
    <property type="entry name" value="C-terminal effector domain of the bipartite response regulators"/>
    <property type="match status" value="1"/>
</dbReference>
<dbReference type="InterPro" id="IPR036388">
    <property type="entry name" value="WH-like_DNA-bd_sf"/>
</dbReference>
<accession>A0A0C5VED8</accession>
<dbReference type="HOGENOM" id="CLU_1048905_0_0_6"/>
<keyword evidence="3" id="KW-0805">Transcription regulation</keyword>
<evidence type="ECO:0000259" key="7">
    <source>
        <dbReference type="PROSITE" id="PS50110"/>
    </source>
</evidence>
<dbReference type="PANTHER" id="PTHR48111:SF1">
    <property type="entry name" value="TWO-COMPONENT RESPONSE REGULATOR ORR33"/>
    <property type="match status" value="1"/>
</dbReference>
<organism evidence="8 9">
    <name type="scientific">Gynuella sunshinyii YC6258</name>
    <dbReference type="NCBI Taxonomy" id="1445510"/>
    <lineage>
        <taxon>Bacteria</taxon>
        <taxon>Pseudomonadati</taxon>
        <taxon>Pseudomonadota</taxon>
        <taxon>Gammaproteobacteria</taxon>
        <taxon>Oceanospirillales</taxon>
        <taxon>Saccharospirillaceae</taxon>
        <taxon>Gynuella</taxon>
    </lineage>
</organism>
<dbReference type="RefSeq" id="WP_044615857.1">
    <property type="nucleotide sequence ID" value="NZ_CP007142.1"/>
</dbReference>
<keyword evidence="2" id="KW-0902">Two-component regulatory system</keyword>
<feature type="domain" description="Response regulatory" evidence="7">
    <location>
        <begin position="3"/>
        <end position="129"/>
    </location>
</feature>
<gene>
    <name evidence="8" type="ORF">YC6258_00857</name>
</gene>
<proteinExistence type="predicted"/>
<evidence type="ECO:0000256" key="6">
    <source>
        <dbReference type="PROSITE-ProRule" id="PRU00169"/>
    </source>
</evidence>
<dbReference type="PANTHER" id="PTHR48111">
    <property type="entry name" value="REGULATOR OF RPOS"/>
    <property type="match status" value="1"/>
</dbReference>
<dbReference type="GO" id="GO:0005829">
    <property type="term" value="C:cytosol"/>
    <property type="evidence" value="ECO:0007669"/>
    <property type="project" value="TreeGrafter"/>
</dbReference>
<sequence>MAHLFWVEDQSHWIDRFSDILIQTDFDGGHNTLEVFKFPEAARQRITHMDDQSRPDLAILDAHMNGNDQAGFSVSRALHSKWPDLPIIYLSEHSGTGLEEQAFEQANAQDFIAKHQRNIEAVLCWRIKAALRKRQSGPDAPANLISSGSLKIDLATWEVYWLNKRLMNPHNPKRPLAPTPRKILRYLVESSPRPLNTEQIADRLEADLERFSYANYRQHIKTLRMAFDMAENQPGDFIQRCQSGTGIVTFGDERAYCWKPDR</sequence>
<dbReference type="GO" id="GO:0032993">
    <property type="term" value="C:protein-DNA complex"/>
    <property type="evidence" value="ECO:0007669"/>
    <property type="project" value="TreeGrafter"/>
</dbReference>
<dbReference type="CDD" id="cd00156">
    <property type="entry name" value="REC"/>
    <property type="match status" value="1"/>
</dbReference>
<dbReference type="GO" id="GO:0000976">
    <property type="term" value="F:transcription cis-regulatory region binding"/>
    <property type="evidence" value="ECO:0007669"/>
    <property type="project" value="TreeGrafter"/>
</dbReference>
<dbReference type="Gene3D" id="3.40.50.2300">
    <property type="match status" value="1"/>
</dbReference>
<dbReference type="AlphaFoldDB" id="A0A0C5VED8"/>
<feature type="modified residue" description="4-aspartylphosphate" evidence="6">
    <location>
        <position position="61"/>
    </location>
</feature>
<dbReference type="PROSITE" id="PS50110">
    <property type="entry name" value="RESPONSE_REGULATORY"/>
    <property type="match status" value="1"/>
</dbReference>
<protein>
    <submittedName>
        <fullName evidence="8">Response regulator consisting of a CheY-like receiver domain and a winged-helix DNA-binding domain</fullName>
    </submittedName>
</protein>
<dbReference type="InterPro" id="IPR016032">
    <property type="entry name" value="Sig_transdc_resp-reg_C-effctor"/>
</dbReference>
<keyword evidence="1 6" id="KW-0597">Phosphoprotein</keyword>
<dbReference type="Proteomes" id="UP000032266">
    <property type="component" value="Chromosome"/>
</dbReference>